<comment type="similarity">
    <text evidence="6">Belongs to the FNT transporter (TC 1.A.16) family.</text>
</comment>
<comment type="caution">
    <text evidence="8">The sequence shown here is derived from an EMBL/GenBank/DDBJ whole genome shotgun (WGS) entry which is preliminary data.</text>
</comment>
<gene>
    <name evidence="8" type="ORF">HHU12_10990</name>
</gene>
<feature type="transmembrane region" description="Helical" evidence="7">
    <location>
        <begin position="162"/>
        <end position="180"/>
    </location>
</feature>
<keyword evidence="2" id="KW-0813">Transport</keyword>
<evidence type="ECO:0000313" key="8">
    <source>
        <dbReference type="EMBL" id="NME68485.1"/>
    </source>
</evidence>
<evidence type="ECO:0000256" key="1">
    <source>
        <dbReference type="ARBA" id="ARBA00004141"/>
    </source>
</evidence>
<keyword evidence="3 7" id="KW-0812">Transmembrane</keyword>
<proteinExistence type="inferred from homology"/>
<evidence type="ECO:0000256" key="7">
    <source>
        <dbReference type="SAM" id="Phobius"/>
    </source>
</evidence>
<dbReference type="RefSeq" id="WP_169656788.1">
    <property type="nucleotide sequence ID" value="NZ_JABANE010000024.1"/>
</dbReference>
<dbReference type="PANTHER" id="PTHR30520">
    <property type="entry name" value="FORMATE TRANSPORTER-RELATED"/>
    <property type="match status" value="1"/>
</dbReference>
<dbReference type="GO" id="GO:0015499">
    <property type="term" value="F:formate transmembrane transporter activity"/>
    <property type="evidence" value="ECO:0007669"/>
    <property type="project" value="TreeGrafter"/>
</dbReference>
<feature type="transmembrane region" description="Helical" evidence="7">
    <location>
        <begin position="70"/>
        <end position="99"/>
    </location>
</feature>
<keyword evidence="5 7" id="KW-0472">Membrane</keyword>
<feature type="transmembrane region" description="Helical" evidence="7">
    <location>
        <begin position="234"/>
        <end position="256"/>
    </location>
</feature>
<sequence>MGYSSPKEILSNIRGGALQKGNMSIQQLLVFGFLGGAYVAFGFLLAIIVGGGSPGIAAENPGITKFLMGAVFPVGLVLVIIAGAELFTSSTAMMTVSVFSKDQSWGKLGKVWGFGYLGNFIGSLFVAYFITTLTGVVDAEVFHNSLISVAEHKVGNPFYKTFFKAVGANWLVCLAAWQAYAAKDVMGKVIGIWFPVMTFVTFGFEHCIANMYVIPAAMFNGADITWSDFIITNLIPATLGNIVGGAFFVGTIYWWMFVKPDMEKENSQLKKDLKDSKVAS</sequence>
<dbReference type="InterPro" id="IPR000292">
    <property type="entry name" value="For/NO2_transpt"/>
</dbReference>
<evidence type="ECO:0000256" key="2">
    <source>
        <dbReference type="ARBA" id="ARBA00022448"/>
    </source>
</evidence>
<dbReference type="PROSITE" id="PS01006">
    <property type="entry name" value="FORMATE_NITRITE_TP_2"/>
    <property type="match status" value="1"/>
</dbReference>
<dbReference type="NCBIfam" id="TIGR00790">
    <property type="entry name" value="fnt"/>
    <property type="match status" value="1"/>
</dbReference>
<evidence type="ECO:0000256" key="4">
    <source>
        <dbReference type="ARBA" id="ARBA00022989"/>
    </source>
</evidence>
<dbReference type="PANTHER" id="PTHR30520:SF6">
    <property type="entry name" value="FORMATE_NITRATE FAMILY TRANSPORTER (EUROFUNG)"/>
    <property type="match status" value="1"/>
</dbReference>
<dbReference type="GO" id="GO:0005886">
    <property type="term" value="C:plasma membrane"/>
    <property type="evidence" value="ECO:0007669"/>
    <property type="project" value="TreeGrafter"/>
</dbReference>
<comment type="subcellular location">
    <subcellularLocation>
        <location evidence="1">Membrane</location>
        <topology evidence="1">Multi-pass membrane protein</topology>
    </subcellularLocation>
</comment>
<organism evidence="8 9">
    <name type="scientific">Flammeovirga aprica JL-4</name>
    <dbReference type="NCBI Taxonomy" id="694437"/>
    <lineage>
        <taxon>Bacteria</taxon>
        <taxon>Pseudomonadati</taxon>
        <taxon>Bacteroidota</taxon>
        <taxon>Cytophagia</taxon>
        <taxon>Cytophagales</taxon>
        <taxon>Flammeovirgaceae</taxon>
        <taxon>Flammeovirga</taxon>
    </lineage>
</organism>
<dbReference type="Proteomes" id="UP000576082">
    <property type="component" value="Unassembled WGS sequence"/>
</dbReference>
<reference evidence="8 9" key="1">
    <citation type="submission" date="2020-04" db="EMBL/GenBank/DDBJ databases">
        <title>Flammeovirga sp. SR4, a novel species isolated from seawater.</title>
        <authorList>
            <person name="Wang X."/>
        </authorList>
    </citation>
    <scope>NUCLEOTIDE SEQUENCE [LARGE SCALE GENOMIC DNA]</scope>
    <source>
        <strain evidence="8 9">ATCC 23126</strain>
    </source>
</reference>
<accession>A0A7X9P309</accession>
<dbReference type="PROSITE" id="PS01005">
    <property type="entry name" value="FORMATE_NITRITE_TP_1"/>
    <property type="match status" value="1"/>
</dbReference>
<dbReference type="Gene3D" id="1.20.1080.10">
    <property type="entry name" value="Glycerol uptake facilitator protein"/>
    <property type="match status" value="1"/>
</dbReference>
<evidence type="ECO:0000256" key="6">
    <source>
        <dbReference type="ARBA" id="ARBA00049660"/>
    </source>
</evidence>
<feature type="transmembrane region" description="Helical" evidence="7">
    <location>
        <begin position="28"/>
        <end position="50"/>
    </location>
</feature>
<dbReference type="Pfam" id="PF01226">
    <property type="entry name" value="Form_Nir_trans"/>
    <property type="match status" value="1"/>
</dbReference>
<feature type="transmembrane region" description="Helical" evidence="7">
    <location>
        <begin position="192"/>
        <end position="214"/>
    </location>
</feature>
<dbReference type="InterPro" id="IPR024002">
    <property type="entry name" value="For/NO2_transpt_CS"/>
</dbReference>
<keyword evidence="9" id="KW-1185">Reference proteome</keyword>
<evidence type="ECO:0000256" key="3">
    <source>
        <dbReference type="ARBA" id="ARBA00022692"/>
    </source>
</evidence>
<keyword evidence="4 7" id="KW-1133">Transmembrane helix</keyword>
<dbReference type="EMBL" id="JABANE010000024">
    <property type="protein sequence ID" value="NME68485.1"/>
    <property type="molecule type" value="Genomic_DNA"/>
</dbReference>
<protein>
    <submittedName>
        <fullName evidence="8">Formate/nitrite transporter family protein</fullName>
    </submittedName>
</protein>
<dbReference type="AlphaFoldDB" id="A0A7X9P309"/>
<dbReference type="InterPro" id="IPR023271">
    <property type="entry name" value="Aquaporin-like"/>
</dbReference>
<feature type="transmembrane region" description="Helical" evidence="7">
    <location>
        <begin position="111"/>
        <end position="130"/>
    </location>
</feature>
<name>A0A7X9P309_9BACT</name>
<dbReference type="FunFam" id="1.20.1080.10:FF:000011">
    <property type="entry name" value="Formate family transporter"/>
    <property type="match status" value="1"/>
</dbReference>
<evidence type="ECO:0000313" key="9">
    <source>
        <dbReference type="Proteomes" id="UP000576082"/>
    </source>
</evidence>
<evidence type="ECO:0000256" key="5">
    <source>
        <dbReference type="ARBA" id="ARBA00023136"/>
    </source>
</evidence>